<feature type="domain" description="Putative plant transposon protein" evidence="1">
    <location>
        <begin position="86"/>
        <end position="182"/>
    </location>
</feature>
<evidence type="ECO:0000259" key="1">
    <source>
        <dbReference type="Pfam" id="PF20167"/>
    </source>
</evidence>
<reference evidence="2" key="2">
    <citation type="submission" date="2015-06" db="UniProtKB">
        <authorList>
            <consortium name="EnsemblPlants"/>
        </authorList>
    </citation>
    <scope>IDENTIFICATION</scope>
    <source>
        <strain evidence="2">DM1-3 516 R44</strain>
    </source>
</reference>
<organism evidence="2 3">
    <name type="scientific">Solanum tuberosum</name>
    <name type="common">Potato</name>
    <dbReference type="NCBI Taxonomy" id="4113"/>
    <lineage>
        <taxon>Eukaryota</taxon>
        <taxon>Viridiplantae</taxon>
        <taxon>Streptophyta</taxon>
        <taxon>Embryophyta</taxon>
        <taxon>Tracheophyta</taxon>
        <taxon>Spermatophyta</taxon>
        <taxon>Magnoliopsida</taxon>
        <taxon>eudicotyledons</taxon>
        <taxon>Gunneridae</taxon>
        <taxon>Pentapetalae</taxon>
        <taxon>asterids</taxon>
        <taxon>lamiids</taxon>
        <taxon>Solanales</taxon>
        <taxon>Solanaceae</taxon>
        <taxon>Solanoideae</taxon>
        <taxon>Solaneae</taxon>
        <taxon>Solanum</taxon>
    </lineage>
</organism>
<sequence length="373" mass="41182">MSSQRRAKEVGEPDLDRRWTQEILKLDSVKLGEPMDKSANRRIDMVRTNLDMPHCKRARGIVINEGATNLPKKEKTARREARERARGPYLRWIEVRAPIEKRDLNVVSRYWFGFIGSSNMSSQNESILSHPKAAYLGSIISRKSIDMGLIIEQEMAMRAKQSQTSLPFLVLIIELCWRAGVPRDETRDIEEPGTSTTSQPARITQAMILKMGPLTHSTGVRATRLEAVVPWIIESVILAALTPLQASIDTLTERVETCESRQGETSEVADDMDAPITSEIPLAIARDVHIDDIAADESEAETDKEKIEVSDETIYGNLPDLEETIVNSVIYSSLIETSMASPSGSSVTDTPGTDAQDQCVASGTDALTDGATV</sequence>
<reference evidence="3" key="1">
    <citation type="journal article" date="2011" name="Nature">
        <title>Genome sequence and analysis of the tuber crop potato.</title>
        <authorList>
            <consortium name="The Potato Genome Sequencing Consortium"/>
        </authorList>
    </citation>
    <scope>NUCLEOTIDE SEQUENCE [LARGE SCALE GENOMIC DNA]</scope>
    <source>
        <strain evidence="3">cv. DM1-3 516 R44</strain>
    </source>
</reference>
<dbReference type="GO" id="GO:0009579">
    <property type="term" value="C:thylakoid"/>
    <property type="evidence" value="ECO:0000318"/>
    <property type="project" value="GO_Central"/>
</dbReference>
<dbReference type="PaxDb" id="4113-PGSC0003DMT400084881"/>
<name>M1D895_SOLTU</name>
<accession>M1D895</accession>
<keyword evidence="3" id="KW-1185">Reference proteome</keyword>
<dbReference type="PANTHER" id="PTHR33180">
    <property type="entry name" value="PHOTOSYSTEM II CP43 REACTION CENTER PROTEIN"/>
    <property type="match status" value="1"/>
</dbReference>
<dbReference type="Proteomes" id="UP000011115">
    <property type="component" value="Unassembled WGS sequence"/>
</dbReference>
<dbReference type="Gramene" id="PGSC0003DMT400084881">
    <property type="protein sequence ID" value="PGSC0003DMT400084881"/>
    <property type="gene ID" value="PGSC0003DMG400034452"/>
</dbReference>
<dbReference type="InParanoid" id="M1D895"/>
<evidence type="ECO:0000313" key="3">
    <source>
        <dbReference type="Proteomes" id="UP000011115"/>
    </source>
</evidence>
<evidence type="ECO:0000313" key="2">
    <source>
        <dbReference type="EnsemblPlants" id="PGSC0003DMT400084881"/>
    </source>
</evidence>
<dbReference type="HOGENOM" id="CLU_742713_0_0_1"/>
<protein>
    <recommendedName>
        <fullName evidence="1">Putative plant transposon protein domain-containing protein</fullName>
    </recommendedName>
</protein>
<dbReference type="PANTHER" id="PTHR33180:SF31">
    <property type="entry name" value="POLYPROTEIN PROTEIN"/>
    <property type="match status" value="1"/>
</dbReference>
<dbReference type="Pfam" id="PF20167">
    <property type="entry name" value="Transposase_32"/>
    <property type="match status" value="1"/>
</dbReference>
<proteinExistence type="predicted"/>
<dbReference type="GO" id="GO:0009523">
    <property type="term" value="C:photosystem II"/>
    <property type="evidence" value="ECO:0000318"/>
    <property type="project" value="GO_Central"/>
</dbReference>
<dbReference type="InterPro" id="IPR046796">
    <property type="entry name" value="Transposase_32_dom"/>
</dbReference>
<dbReference type="AlphaFoldDB" id="M1D895"/>
<dbReference type="EnsemblPlants" id="PGSC0003DMT400084881">
    <property type="protein sequence ID" value="PGSC0003DMT400084881"/>
    <property type="gene ID" value="PGSC0003DMG400034452"/>
</dbReference>